<dbReference type="PANTHER" id="PTHR33371">
    <property type="entry name" value="INTERMEMBRANE PHOSPHOLIPID TRANSPORT SYSTEM BINDING PROTEIN MLAD-RELATED"/>
    <property type="match status" value="1"/>
</dbReference>
<dbReference type="GO" id="GO:0051701">
    <property type="term" value="P:biological process involved in interaction with host"/>
    <property type="evidence" value="ECO:0007669"/>
    <property type="project" value="TreeGrafter"/>
</dbReference>
<keyword evidence="1" id="KW-1133">Transmembrane helix</keyword>
<dbReference type="RefSeq" id="WP_064909785.1">
    <property type="nucleotide sequence ID" value="NZ_NGAF01000029.1"/>
</dbReference>
<name>A0A231GVF5_9NOCA</name>
<dbReference type="NCBIfam" id="TIGR00996">
    <property type="entry name" value="Mtu_fam_mce"/>
    <property type="match status" value="1"/>
</dbReference>
<evidence type="ECO:0000313" key="4">
    <source>
        <dbReference type="EMBL" id="OXR40610.1"/>
    </source>
</evidence>
<feature type="domain" description="Mce/MlaD" evidence="2">
    <location>
        <begin position="40"/>
        <end position="114"/>
    </location>
</feature>
<organism evidence="4 5">
    <name type="scientific">Nocardia cerradoensis</name>
    <dbReference type="NCBI Taxonomy" id="85688"/>
    <lineage>
        <taxon>Bacteria</taxon>
        <taxon>Bacillati</taxon>
        <taxon>Actinomycetota</taxon>
        <taxon>Actinomycetes</taxon>
        <taxon>Mycobacteriales</taxon>
        <taxon>Nocardiaceae</taxon>
        <taxon>Nocardia</taxon>
    </lineage>
</organism>
<dbReference type="EMBL" id="NGAF01000029">
    <property type="protein sequence ID" value="OXR40610.1"/>
    <property type="molecule type" value="Genomic_DNA"/>
</dbReference>
<dbReference type="AlphaFoldDB" id="A0A231GVF5"/>
<evidence type="ECO:0000259" key="3">
    <source>
        <dbReference type="Pfam" id="PF11887"/>
    </source>
</evidence>
<reference evidence="4 5" key="1">
    <citation type="submission" date="2017-07" db="EMBL/GenBank/DDBJ databases">
        <title>First draft Genome Sequence of Nocardia cerradoensis isolated from human infection.</title>
        <authorList>
            <person name="Carrasco G."/>
        </authorList>
    </citation>
    <scope>NUCLEOTIDE SEQUENCE [LARGE SCALE GENOMIC DNA]</scope>
    <source>
        <strain evidence="4 5">CNM20130759</strain>
    </source>
</reference>
<sequence>MSNARRLIYASLKLAVSAIVIIVLLVVIVQAVQRPVQGGTTEYSAAFTDVNGLKSGDDVRMDGVRVGKVDAIRLDKGRAVVKMHLQNGHHLYESTVLAIRYQSLIGQRYVDVQQSSGLADKLASGSVIDVSKTIPSFDITSLFNGLEPVLGELSPGAINKFAENMISVIEGNGSGVGSVLDSVQTLSSYAVDRQALITTLVANLKQISDHIGGHSAQLIRLVSELSTVVNTLRSKVDGIVEFALMAPDVIAPLNSLLASFGLTTGSNPDADSLLRTVLPDPEQAVDVLRKLPTLIQTLDAWVPPNGPTVNLNCSNGKVAAPSPFQILVGGQRISICKS</sequence>
<accession>A0A231GVF5</accession>
<keyword evidence="1" id="KW-0812">Transmembrane</keyword>
<dbReference type="InterPro" id="IPR052336">
    <property type="entry name" value="MlaD_Phospholipid_Transporter"/>
</dbReference>
<dbReference type="Proteomes" id="UP000215506">
    <property type="component" value="Unassembled WGS sequence"/>
</dbReference>
<feature type="domain" description="Mammalian cell entry C-terminal" evidence="3">
    <location>
        <begin position="120"/>
        <end position="242"/>
    </location>
</feature>
<dbReference type="GO" id="GO:0005576">
    <property type="term" value="C:extracellular region"/>
    <property type="evidence" value="ECO:0007669"/>
    <property type="project" value="TreeGrafter"/>
</dbReference>
<protein>
    <submittedName>
        <fullName evidence="4">Uncharacterized protein</fullName>
    </submittedName>
</protein>
<dbReference type="InterPro" id="IPR005693">
    <property type="entry name" value="Mce"/>
</dbReference>
<dbReference type="Pfam" id="PF02470">
    <property type="entry name" value="MlaD"/>
    <property type="match status" value="1"/>
</dbReference>
<keyword evidence="1" id="KW-0472">Membrane</keyword>
<comment type="caution">
    <text evidence="4">The sequence shown here is derived from an EMBL/GenBank/DDBJ whole genome shotgun (WGS) entry which is preliminary data.</text>
</comment>
<dbReference type="InterPro" id="IPR024516">
    <property type="entry name" value="Mce_C"/>
</dbReference>
<evidence type="ECO:0000256" key="1">
    <source>
        <dbReference type="SAM" id="Phobius"/>
    </source>
</evidence>
<gene>
    <name evidence="4" type="ORF">B7C42_07295</name>
</gene>
<keyword evidence="5" id="KW-1185">Reference proteome</keyword>
<feature type="transmembrane region" description="Helical" evidence="1">
    <location>
        <begin position="12"/>
        <end position="32"/>
    </location>
</feature>
<proteinExistence type="predicted"/>
<dbReference type="PANTHER" id="PTHR33371:SF17">
    <property type="entry name" value="MCE-FAMILY PROTEIN MCE1B"/>
    <property type="match status" value="1"/>
</dbReference>
<dbReference type="Pfam" id="PF11887">
    <property type="entry name" value="Mce4_CUP1"/>
    <property type="match status" value="1"/>
</dbReference>
<evidence type="ECO:0000313" key="5">
    <source>
        <dbReference type="Proteomes" id="UP000215506"/>
    </source>
</evidence>
<evidence type="ECO:0000259" key="2">
    <source>
        <dbReference type="Pfam" id="PF02470"/>
    </source>
</evidence>
<dbReference type="InterPro" id="IPR003399">
    <property type="entry name" value="Mce/MlaD"/>
</dbReference>